<dbReference type="InterPro" id="IPR058240">
    <property type="entry name" value="rSAM_sf"/>
</dbReference>
<dbReference type="SUPFAM" id="SSF102114">
    <property type="entry name" value="Radical SAM enzymes"/>
    <property type="match status" value="1"/>
</dbReference>
<sequence>ITLEGLREGYRRVRVAGITIDKTRVTGGEPLLHPQFVEAMEIISETWNKDYSARTCVFSNGTLKLPKTKGWRYNLPSTDKSKQEWFRPSMLSPIDLGYSITNGVDRNCTMQIGCGRVFDAYGFAACVFSPPIGRLLGIDPYSSQPVLKGDPEICKHCPYSLPRKQMWRLFVEVRKSKRPPTKTFQEAMARAKNGLIKFTRFEDRKD</sequence>
<feature type="non-terminal residue" evidence="1">
    <location>
        <position position="1"/>
    </location>
</feature>
<dbReference type="AlphaFoldDB" id="A0A0F9AEC8"/>
<accession>A0A0F9AEC8</accession>
<organism evidence="1">
    <name type="scientific">marine sediment metagenome</name>
    <dbReference type="NCBI Taxonomy" id="412755"/>
    <lineage>
        <taxon>unclassified sequences</taxon>
        <taxon>metagenomes</taxon>
        <taxon>ecological metagenomes</taxon>
    </lineage>
</organism>
<reference evidence="1" key="1">
    <citation type="journal article" date="2015" name="Nature">
        <title>Complex archaea that bridge the gap between prokaryotes and eukaryotes.</title>
        <authorList>
            <person name="Spang A."/>
            <person name="Saw J.H."/>
            <person name="Jorgensen S.L."/>
            <person name="Zaremba-Niedzwiedzka K."/>
            <person name="Martijn J."/>
            <person name="Lind A.E."/>
            <person name="van Eijk R."/>
            <person name="Schleper C."/>
            <person name="Guy L."/>
            <person name="Ettema T.J."/>
        </authorList>
    </citation>
    <scope>NUCLEOTIDE SEQUENCE</scope>
</reference>
<proteinExistence type="predicted"/>
<dbReference type="Gene3D" id="3.20.20.70">
    <property type="entry name" value="Aldolase class I"/>
    <property type="match status" value="1"/>
</dbReference>
<comment type="caution">
    <text evidence="1">The sequence shown here is derived from an EMBL/GenBank/DDBJ whole genome shotgun (WGS) entry which is preliminary data.</text>
</comment>
<protein>
    <submittedName>
        <fullName evidence="1">Uncharacterized protein</fullName>
    </submittedName>
</protein>
<name>A0A0F9AEC8_9ZZZZ</name>
<dbReference type="InterPro" id="IPR013785">
    <property type="entry name" value="Aldolase_TIM"/>
</dbReference>
<gene>
    <name evidence="1" type="ORF">LCGC14_2859640</name>
</gene>
<evidence type="ECO:0000313" key="1">
    <source>
        <dbReference type="EMBL" id="KKK76834.1"/>
    </source>
</evidence>
<dbReference type="EMBL" id="LAZR01055233">
    <property type="protein sequence ID" value="KKK76834.1"/>
    <property type="molecule type" value="Genomic_DNA"/>
</dbReference>